<organism evidence="1 2">
    <name type="scientific">Cardiocondyla obscurior</name>
    <dbReference type="NCBI Taxonomy" id="286306"/>
    <lineage>
        <taxon>Eukaryota</taxon>
        <taxon>Metazoa</taxon>
        <taxon>Ecdysozoa</taxon>
        <taxon>Arthropoda</taxon>
        <taxon>Hexapoda</taxon>
        <taxon>Insecta</taxon>
        <taxon>Pterygota</taxon>
        <taxon>Neoptera</taxon>
        <taxon>Endopterygota</taxon>
        <taxon>Hymenoptera</taxon>
        <taxon>Apocrita</taxon>
        <taxon>Aculeata</taxon>
        <taxon>Formicoidea</taxon>
        <taxon>Formicidae</taxon>
        <taxon>Myrmicinae</taxon>
        <taxon>Cardiocondyla</taxon>
    </lineage>
</organism>
<dbReference type="AlphaFoldDB" id="A0AAW2GAI0"/>
<protein>
    <submittedName>
        <fullName evidence="1">Uncharacterized protein</fullName>
    </submittedName>
</protein>
<name>A0AAW2GAI0_9HYME</name>
<evidence type="ECO:0000313" key="2">
    <source>
        <dbReference type="Proteomes" id="UP001430953"/>
    </source>
</evidence>
<comment type="caution">
    <text evidence="1">The sequence shown here is derived from an EMBL/GenBank/DDBJ whole genome shotgun (WGS) entry which is preliminary data.</text>
</comment>
<dbReference type="Proteomes" id="UP001430953">
    <property type="component" value="Unassembled WGS sequence"/>
</dbReference>
<accession>A0AAW2GAI0</accession>
<gene>
    <name evidence="1" type="ORF">PUN28_006414</name>
</gene>
<sequence length="125" mass="13973">MARRAVEIAQVNDRCGCAKSPWWPRAIAAPRSFRERNRRDKLCNGTRGTERDAEDGQLKRVFFFAVKIHPGGEATLARERARAAALADTKYSCGRRAGSRKTSHRSFCLLSSPGCCTARRHPVDI</sequence>
<proteinExistence type="predicted"/>
<evidence type="ECO:0000313" key="1">
    <source>
        <dbReference type="EMBL" id="KAL0124548.1"/>
    </source>
</evidence>
<dbReference type="EMBL" id="JADYXP020000005">
    <property type="protein sequence ID" value="KAL0124548.1"/>
    <property type="molecule type" value="Genomic_DNA"/>
</dbReference>
<reference evidence="1 2" key="1">
    <citation type="submission" date="2023-03" db="EMBL/GenBank/DDBJ databases">
        <title>High recombination rates correlate with genetic variation in Cardiocondyla obscurior ants.</title>
        <authorList>
            <person name="Errbii M."/>
        </authorList>
    </citation>
    <scope>NUCLEOTIDE SEQUENCE [LARGE SCALE GENOMIC DNA]</scope>
    <source>
        <strain evidence="1">Alpha-2009</strain>
        <tissue evidence="1">Whole body</tissue>
    </source>
</reference>
<keyword evidence="2" id="KW-1185">Reference proteome</keyword>